<dbReference type="Gene3D" id="3.40.50.2300">
    <property type="match status" value="1"/>
</dbReference>
<evidence type="ECO:0000313" key="5">
    <source>
        <dbReference type="Proteomes" id="UP001241072"/>
    </source>
</evidence>
<dbReference type="PROSITE" id="PS50110">
    <property type="entry name" value="RESPONSE_REGULATORY"/>
    <property type="match status" value="1"/>
</dbReference>
<dbReference type="EMBL" id="JAUQUB010000001">
    <property type="protein sequence ID" value="MDO7881373.1"/>
    <property type="molecule type" value="Genomic_DNA"/>
</dbReference>
<dbReference type="InterPro" id="IPR050595">
    <property type="entry name" value="Bact_response_regulator"/>
</dbReference>
<accession>A0ABT9BK25</accession>
<dbReference type="SMART" id="SM00448">
    <property type="entry name" value="REC"/>
    <property type="match status" value="1"/>
</dbReference>
<dbReference type="PANTHER" id="PTHR44591">
    <property type="entry name" value="STRESS RESPONSE REGULATOR PROTEIN 1"/>
    <property type="match status" value="1"/>
</dbReference>
<dbReference type="InterPro" id="IPR011006">
    <property type="entry name" value="CheY-like_superfamily"/>
</dbReference>
<comment type="caution">
    <text evidence="4">The sequence shown here is derived from an EMBL/GenBank/DDBJ whole genome shotgun (WGS) entry which is preliminary data.</text>
</comment>
<evidence type="ECO:0000256" key="1">
    <source>
        <dbReference type="ARBA" id="ARBA00022553"/>
    </source>
</evidence>
<keyword evidence="5" id="KW-1185">Reference proteome</keyword>
<dbReference type="RefSeq" id="WP_305001783.1">
    <property type="nucleotide sequence ID" value="NZ_JAUQUB010000001.1"/>
</dbReference>
<gene>
    <name evidence="4" type="ORF">Q5716_03940</name>
</gene>
<dbReference type="Pfam" id="PF00072">
    <property type="entry name" value="Response_reg"/>
    <property type="match status" value="1"/>
</dbReference>
<keyword evidence="1 2" id="KW-0597">Phosphoprotein</keyword>
<proteinExistence type="predicted"/>
<feature type="domain" description="Response regulatory" evidence="3">
    <location>
        <begin position="7"/>
        <end position="124"/>
    </location>
</feature>
<dbReference type="SUPFAM" id="SSF52172">
    <property type="entry name" value="CheY-like"/>
    <property type="match status" value="1"/>
</dbReference>
<reference evidence="4 5" key="1">
    <citation type="submission" date="2023-07" db="EMBL/GenBank/DDBJ databases">
        <title>Protaetiibacter sp. nov WY-16 isolated from soil.</title>
        <authorList>
            <person name="Liu B."/>
            <person name="Wan Y."/>
        </authorList>
    </citation>
    <scope>NUCLEOTIDE SEQUENCE [LARGE SCALE GENOMIC DNA]</scope>
    <source>
        <strain evidence="4 5">WY-16</strain>
    </source>
</reference>
<protein>
    <submittedName>
        <fullName evidence="4">Response regulator</fullName>
    </submittedName>
</protein>
<organism evidence="4 5">
    <name type="scientific">Antiquaquibacter soli</name>
    <dbReference type="NCBI Taxonomy" id="3064523"/>
    <lineage>
        <taxon>Bacteria</taxon>
        <taxon>Bacillati</taxon>
        <taxon>Actinomycetota</taxon>
        <taxon>Actinomycetes</taxon>
        <taxon>Micrococcales</taxon>
        <taxon>Microbacteriaceae</taxon>
        <taxon>Antiquaquibacter</taxon>
    </lineage>
</organism>
<dbReference type="InterPro" id="IPR001789">
    <property type="entry name" value="Sig_transdc_resp-reg_receiver"/>
</dbReference>
<sequence length="127" mass="13487">MTETPYTVVIADDDADIRDLVSISVRKAGLRVLAAVGDGAAALDAIRTNRPDLAILDISMPELNGMDVCRAVRADAGIGDVRILLLSASVDEAAVNLGIESGADYFMAKPFSPREMVEWLAVGKEAR</sequence>
<evidence type="ECO:0000259" key="3">
    <source>
        <dbReference type="PROSITE" id="PS50110"/>
    </source>
</evidence>
<evidence type="ECO:0000313" key="4">
    <source>
        <dbReference type="EMBL" id="MDO7881373.1"/>
    </source>
</evidence>
<dbReference type="Proteomes" id="UP001241072">
    <property type="component" value="Unassembled WGS sequence"/>
</dbReference>
<name>A0ABT9BK25_9MICO</name>
<dbReference type="PANTHER" id="PTHR44591:SF3">
    <property type="entry name" value="RESPONSE REGULATORY DOMAIN-CONTAINING PROTEIN"/>
    <property type="match status" value="1"/>
</dbReference>
<feature type="modified residue" description="4-aspartylphosphate" evidence="2">
    <location>
        <position position="57"/>
    </location>
</feature>
<evidence type="ECO:0000256" key="2">
    <source>
        <dbReference type="PROSITE-ProRule" id="PRU00169"/>
    </source>
</evidence>